<proteinExistence type="predicted"/>
<dbReference type="InterPro" id="IPR011047">
    <property type="entry name" value="Quinoprotein_ADH-like_sf"/>
</dbReference>
<evidence type="ECO:0000256" key="1">
    <source>
        <dbReference type="SAM" id="MobiDB-lite"/>
    </source>
</evidence>
<evidence type="ECO:0000259" key="3">
    <source>
        <dbReference type="Pfam" id="PF13360"/>
    </source>
</evidence>
<name>A0A2S8GK49_9BACT</name>
<feature type="compositionally biased region" description="Low complexity" evidence="1">
    <location>
        <begin position="467"/>
        <end position="483"/>
    </location>
</feature>
<dbReference type="Gene3D" id="2.130.10.10">
    <property type="entry name" value="YVTN repeat-like/Quinoprotein amine dehydrogenase"/>
    <property type="match status" value="1"/>
</dbReference>
<keyword evidence="2" id="KW-0732">Signal</keyword>
<dbReference type="InterPro" id="IPR015943">
    <property type="entry name" value="WD40/YVTN_repeat-like_dom_sf"/>
</dbReference>
<feature type="region of interest" description="Disordered" evidence="1">
    <location>
        <begin position="439"/>
        <end position="570"/>
    </location>
</feature>
<feature type="compositionally biased region" description="Gly residues" evidence="1">
    <location>
        <begin position="484"/>
        <end position="536"/>
    </location>
</feature>
<comment type="caution">
    <text evidence="4">The sequence shown here is derived from an EMBL/GenBank/DDBJ whole genome shotgun (WGS) entry which is preliminary data.</text>
</comment>
<evidence type="ECO:0000256" key="2">
    <source>
        <dbReference type="SAM" id="SignalP"/>
    </source>
</evidence>
<evidence type="ECO:0000313" key="5">
    <source>
        <dbReference type="Proteomes" id="UP000237819"/>
    </source>
</evidence>
<dbReference type="EMBL" id="PUHZ01000017">
    <property type="protein sequence ID" value="PQO44817.1"/>
    <property type="molecule type" value="Genomic_DNA"/>
</dbReference>
<gene>
    <name evidence="4" type="ORF">C5Y93_17120</name>
</gene>
<dbReference type="AlphaFoldDB" id="A0A2S8GK49"/>
<evidence type="ECO:0000313" key="4">
    <source>
        <dbReference type="EMBL" id="PQO44817.1"/>
    </source>
</evidence>
<dbReference type="Pfam" id="PF13360">
    <property type="entry name" value="PQQ_2"/>
    <property type="match status" value="1"/>
</dbReference>
<organism evidence="4 5">
    <name type="scientific">Blastopirellula marina</name>
    <dbReference type="NCBI Taxonomy" id="124"/>
    <lineage>
        <taxon>Bacteria</taxon>
        <taxon>Pseudomonadati</taxon>
        <taxon>Planctomycetota</taxon>
        <taxon>Planctomycetia</taxon>
        <taxon>Pirellulales</taxon>
        <taxon>Pirellulaceae</taxon>
        <taxon>Blastopirellula</taxon>
    </lineage>
</organism>
<dbReference type="PANTHER" id="PTHR34512:SF30">
    <property type="entry name" value="OUTER MEMBRANE PROTEIN ASSEMBLY FACTOR BAMB"/>
    <property type="match status" value="1"/>
</dbReference>
<accession>A0A2S8GK49</accession>
<dbReference type="Proteomes" id="UP000237819">
    <property type="component" value="Unassembled WGS sequence"/>
</dbReference>
<feature type="chain" id="PRO_5015702071" description="Pyrrolo-quinoline quinone repeat domain-containing protein" evidence="2">
    <location>
        <begin position="26"/>
        <end position="570"/>
    </location>
</feature>
<dbReference type="InterPro" id="IPR002372">
    <property type="entry name" value="PQQ_rpt_dom"/>
</dbReference>
<protein>
    <recommendedName>
        <fullName evidence="3">Pyrrolo-quinoline quinone repeat domain-containing protein</fullName>
    </recommendedName>
</protein>
<dbReference type="PANTHER" id="PTHR34512">
    <property type="entry name" value="CELL SURFACE PROTEIN"/>
    <property type="match status" value="1"/>
</dbReference>
<dbReference type="OrthoDB" id="273000at2"/>
<feature type="signal peptide" evidence="2">
    <location>
        <begin position="1"/>
        <end position="25"/>
    </location>
</feature>
<dbReference type="SUPFAM" id="SSF50998">
    <property type="entry name" value="Quinoprotein alcohol dehydrogenase-like"/>
    <property type="match status" value="1"/>
</dbReference>
<reference evidence="4 5" key="1">
    <citation type="submission" date="2018-02" db="EMBL/GenBank/DDBJ databases">
        <title>Comparative genomes isolates from brazilian mangrove.</title>
        <authorList>
            <person name="Araujo J.E."/>
            <person name="Taketani R.G."/>
            <person name="Silva M.C.P."/>
            <person name="Loureco M.V."/>
            <person name="Andreote F.D."/>
        </authorList>
    </citation>
    <scope>NUCLEOTIDE SEQUENCE [LARGE SCALE GENOMIC DNA]</scope>
    <source>
        <strain evidence="4 5">Nap-Phe MGV</strain>
    </source>
</reference>
<feature type="domain" description="Pyrrolo-quinoline quinone repeat" evidence="3">
    <location>
        <begin position="302"/>
        <end position="396"/>
    </location>
</feature>
<dbReference type="RefSeq" id="WP_105336659.1">
    <property type="nucleotide sequence ID" value="NZ_PUHZ01000017.1"/>
</dbReference>
<sequence>MQIHQSVTRFACFALIALVATPAMAQIGARSFSSYELERLGLEKVWTGQVPIDPTRTKLKTLSQVISLREPLVVFEVEHNGRQVAFSSNELDVLGKPLGEEGAKKKADQYVARLDESKGKPEINRREVPTTTFLMQSNAGMLMSVDGRTGKTDWLELYGNRGYPVNPADANDEIVTLVSGFNLNCLRRDTGAVMWSRQMEGVPIAGPVVGDDFIYVPLLDGTVVAYNFDGGPSLVPRYKSLGRIMKPMLATSTSIAWSTDRDYFYVGYADRPLVRYRIESSGEIIAPPSNFGPLRLFFTTSTGYVYCIYSTDGTVQWRFSCGEPIDSSAIGIGDAVFVTLQRGGIYKLGMEEGEVKWFVPRIKQFLSASDKYAYCLDDTSNLVVLDINSGAKVGSMSVQGYDFFHTNSKTDRIIFGTSTGRMVVLRSADLPYPMVHVKVDKPGEKPAAPTGKPKEDGEAPADPASNPFATPAAGGAPAVADPFGGSGGGTADPFGGGSSGGSSNPFGGGSSGGDSGNPFGTGGGGSANPFGGGSSGSGSSDPFGGGSSGGSSDPFGSGSGGSEMGNPFGS</sequence>